<accession>A0A382RWE9</accession>
<reference evidence="1" key="1">
    <citation type="submission" date="2018-05" db="EMBL/GenBank/DDBJ databases">
        <authorList>
            <person name="Lanie J.A."/>
            <person name="Ng W.-L."/>
            <person name="Kazmierczak K.M."/>
            <person name="Andrzejewski T.M."/>
            <person name="Davidsen T.M."/>
            <person name="Wayne K.J."/>
            <person name="Tettelin H."/>
            <person name="Glass J.I."/>
            <person name="Rusch D."/>
            <person name="Podicherti R."/>
            <person name="Tsui H.-C.T."/>
            <person name="Winkler M.E."/>
        </authorList>
    </citation>
    <scope>NUCLEOTIDE SEQUENCE</scope>
</reference>
<organism evidence="1">
    <name type="scientific">marine metagenome</name>
    <dbReference type="NCBI Taxonomy" id="408172"/>
    <lineage>
        <taxon>unclassified sequences</taxon>
        <taxon>metagenomes</taxon>
        <taxon>ecological metagenomes</taxon>
    </lineage>
</organism>
<protein>
    <submittedName>
        <fullName evidence="1">Uncharacterized protein</fullName>
    </submittedName>
</protein>
<sequence length="34" mass="3653">MPSLGSTTIRDLMMTGSKGALDLIPAIYPPIHVR</sequence>
<proteinExistence type="predicted"/>
<name>A0A382RWE9_9ZZZZ</name>
<dbReference type="AlphaFoldDB" id="A0A382RWE9"/>
<evidence type="ECO:0000313" key="1">
    <source>
        <dbReference type="EMBL" id="SVD01986.1"/>
    </source>
</evidence>
<gene>
    <name evidence="1" type="ORF">METZ01_LOCUS354840</name>
</gene>
<dbReference type="EMBL" id="UINC01124670">
    <property type="protein sequence ID" value="SVD01986.1"/>
    <property type="molecule type" value="Genomic_DNA"/>
</dbReference>